<evidence type="ECO:0000313" key="4">
    <source>
        <dbReference type="EMBL" id="MBO4209934.1"/>
    </source>
</evidence>
<feature type="transmembrane region" description="Helical" evidence="2">
    <location>
        <begin position="40"/>
        <end position="58"/>
    </location>
</feature>
<organism evidence="4 5">
    <name type="scientific">Micromonospora echinofusca</name>
    <dbReference type="NCBI Taxonomy" id="47858"/>
    <lineage>
        <taxon>Bacteria</taxon>
        <taxon>Bacillati</taxon>
        <taxon>Actinomycetota</taxon>
        <taxon>Actinomycetes</taxon>
        <taxon>Micromonosporales</taxon>
        <taxon>Micromonosporaceae</taxon>
        <taxon>Micromonospora</taxon>
    </lineage>
</organism>
<dbReference type="EMBL" id="WVUH01000375">
    <property type="protein sequence ID" value="MBO4209934.1"/>
    <property type="molecule type" value="Genomic_DNA"/>
</dbReference>
<evidence type="ECO:0000256" key="1">
    <source>
        <dbReference type="SAM" id="MobiDB-lite"/>
    </source>
</evidence>
<dbReference type="RefSeq" id="WP_208816968.1">
    <property type="nucleotide sequence ID" value="NZ_WVUH01000375.1"/>
</dbReference>
<proteinExistence type="predicted"/>
<accession>A0ABS3VZI5</accession>
<keyword evidence="2" id="KW-0472">Membrane</keyword>
<dbReference type="Proteomes" id="UP000823521">
    <property type="component" value="Unassembled WGS sequence"/>
</dbReference>
<sequence>MARKASGGGGRASRSLEVYLTILVAAAVSLLNLFDVVDAELVATATLGILALIALDLLQNSQQVQRVGDALRELNAHAGSRSGPRERLIGPTDGTGRPVLDRATDIRLIGVTLNRTIRSNLAELEQRLAAGALVRVAILDPDGAAVREAARRNGVPEDAAVFEHRLRPTIDALRYLATCARPPGRLEVRLLSFVPAFGMTLVDPDSADSSGTVDIYSHHPTGRELVLHLRPGQDPDLHRHFRAEFDRIWHSGRPAPVGPGRIPPSGPAPPGQQAGRSDRCAGPGKGKAEAPPVRQPAESVTGG</sequence>
<gene>
    <name evidence="4" type="ORF">GSF22_28665</name>
</gene>
<evidence type="ECO:0000259" key="3">
    <source>
        <dbReference type="Pfam" id="PF19319"/>
    </source>
</evidence>
<keyword evidence="2" id="KW-1133">Transmembrane helix</keyword>
<name>A0ABS3VZI5_MICEH</name>
<keyword evidence="5" id="KW-1185">Reference proteome</keyword>
<reference evidence="4 5" key="1">
    <citation type="submission" date="2019-12" db="EMBL/GenBank/DDBJ databases">
        <title>Whole genome sequencing of endophytic Actinobacterium Micromonospora sp. MPMI6T.</title>
        <authorList>
            <person name="Evv R."/>
            <person name="Podile A.R."/>
        </authorList>
    </citation>
    <scope>NUCLEOTIDE SEQUENCE [LARGE SCALE GENOMIC DNA]</scope>
    <source>
        <strain evidence="4 5">MPMI6</strain>
    </source>
</reference>
<dbReference type="Pfam" id="PF19319">
    <property type="entry name" value="DUF5919"/>
    <property type="match status" value="1"/>
</dbReference>
<feature type="transmembrane region" description="Helical" evidence="2">
    <location>
        <begin position="16"/>
        <end position="34"/>
    </location>
</feature>
<evidence type="ECO:0000256" key="2">
    <source>
        <dbReference type="SAM" id="Phobius"/>
    </source>
</evidence>
<feature type="domain" description="DUF5919" evidence="3">
    <location>
        <begin position="109"/>
        <end position="254"/>
    </location>
</feature>
<keyword evidence="2" id="KW-0812">Transmembrane</keyword>
<protein>
    <recommendedName>
        <fullName evidence="3">DUF5919 domain-containing protein</fullName>
    </recommendedName>
</protein>
<feature type="region of interest" description="Disordered" evidence="1">
    <location>
        <begin position="250"/>
        <end position="303"/>
    </location>
</feature>
<feature type="compositionally biased region" description="Pro residues" evidence="1">
    <location>
        <begin position="261"/>
        <end position="270"/>
    </location>
</feature>
<dbReference type="InterPro" id="IPR045697">
    <property type="entry name" value="DUF5919"/>
</dbReference>
<comment type="caution">
    <text evidence="4">The sequence shown here is derived from an EMBL/GenBank/DDBJ whole genome shotgun (WGS) entry which is preliminary data.</text>
</comment>
<evidence type="ECO:0000313" key="5">
    <source>
        <dbReference type="Proteomes" id="UP000823521"/>
    </source>
</evidence>